<dbReference type="GO" id="GO:0003700">
    <property type="term" value="F:DNA-binding transcription factor activity"/>
    <property type="evidence" value="ECO:0007669"/>
    <property type="project" value="InterPro"/>
</dbReference>
<sequence length="249" mass="28857">MEGSIDMYKIKRENPKPLYIQLEELIRNNIEEGIWKPNTAIPSESEMNRIYGVSRMTIRSACSQLVQDGVLYRVPGKGTFVAEPKIMTESLAYMGFREQLERMGYEITTELLNVTEKEASFSVAKRLQCPQGAPILEIERLRFLKGEPISLHYSRIPFDLGKNLSDQALEEEQLCILLEKEYNLKPSRVIETFESVTASEKESKLLKVPQGYPLLVLEDILFDKEDKPFEYSKVVFRGDKIKLKYEYRN</sequence>
<dbReference type="SUPFAM" id="SSF64288">
    <property type="entry name" value="Chorismate lyase-like"/>
    <property type="match status" value="1"/>
</dbReference>
<dbReference type="Gene3D" id="1.10.10.10">
    <property type="entry name" value="Winged helix-like DNA-binding domain superfamily/Winged helix DNA-binding domain"/>
    <property type="match status" value="1"/>
</dbReference>
<keyword evidence="3" id="KW-0804">Transcription</keyword>
<protein>
    <submittedName>
        <fullName evidence="5">HTH-type transcriptional repressor YvoA</fullName>
    </submittedName>
</protein>
<dbReference type="STRING" id="52694.ACWI_07390"/>
<dbReference type="GO" id="GO:0003677">
    <property type="term" value="F:DNA binding"/>
    <property type="evidence" value="ECO:0007669"/>
    <property type="project" value="UniProtKB-KW"/>
</dbReference>
<dbReference type="InterPro" id="IPR000524">
    <property type="entry name" value="Tscrpt_reg_HTH_GntR"/>
</dbReference>
<keyword evidence="2" id="KW-0238">DNA-binding</keyword>
<dbReference type="InterPro" id="IPR036390">
    <property type="entry name" value="WH_DNA-bd_sf"/>
</dbReference>
<evidence type="ECO:0000256" key="3">
    <source>
        <dbReference type="ARBA" id="ARBA00023163"/>
    </source>
</evidence>
<feature type="domain" description="HTH gntR-type" evidence="4">
    <location>
        <begin position="16"/>
        <end position="84"/>
    </location>
</feature>
<dbReference type="GO" id="GO:0045892">
    <property type="term" value="P:negative regulation of DNA-templated transcription"/>
    <property type="evidence" value="ECO:0007669"/>
    <property type="project" value="TreeGrafter"/>
</dbReference>
<dbReference type="Proteomes" id="UP000176244">
    <property type="component" value="Unassembled WGS sequence"/>
</dbReference>
<dbReference type="OrthoDB" id="9801546at2"/>
<keyword evidence="1" id="KW-0805">Transcription regulation</keyword>
<dbReference type="InterPro" id="IPR050679">
    <property type="entry name" value="Bact_HTH_transcr_reg"/>
</dbReference>
<evidence type="ECO:0000256" key="2">
    <source>
        <dbReference type="ARBA" id="ARBA00023125"/>
    </source>
</evidence>
<evidence type="ECO:0000256" key="1">
    <source>
        <dbReference type="ARBA" id="ARBA00023015"/>
    </source>
</evidence>
<dbReference type="InterPro" id="IPR036388">
    <property type="entry name" value="WH-like_DNA-bd_sf"/>
</dbReference>
<dbReference type="PANTHER" id="PTHR44846:SF1">
    <property type="entry name" value="MANNOSYL-D-GLYCERATE TRANSPORT_METABOLISM SYSTEM REPRESSOR MNGR-RELATED"/>
    <property type="match status" value="1"/>
</dbReference>
<gene>
    <name evidence="5" type="primary">yvoA_1</name>
    <name evidence="5" type="ORF">ACWI_07390</name>
</gene>
<organism evidence="5 6">
    <name type="scientific">Acetobacterium wieringae</name>
    <dbReference type="NCBI Taxonomy" id="52694"/>
    <lineage>
        <taxon>Bacteria</taxon>
        <taxon>Bacillati</taxon>
        <taxon>Bacillota</taxon>
        <taxon>Clostridia</taxon>
        <taxon>Eubacteriales</taxon>
        <taxon>Eubacteriaceae</taxon>
        <taxon>Acetobacterium</taxon>
    </lineage>
</organism>
<evidence type="ECO:0000313" key="5">
    <source>
        <dbReference type="EMBL" id="OFV71766.1"/>
    </source>
</evidence>
<dbReference type="SUPFAM" id="SSF46785">
    <property type="entry name" value="Winged helix' DNA-binding domain"/>
    <property type="match status" value="1"/>
</dbReference>
<dbReference type="FunFam" id="1.10.10.10:FF:000079">
    <property type="entry name" value="GntR family transcriptional regulator"/>
    <property type="match status" value="1"/>
</dbReference>
<dbReference type="RefSeq" id="WP_070370094.1">
    <property type="nucleotide sequence ID" value="NZ_JBCFAW010000001.1"/>
</dbReference>
<proteinExistence type="predicted"/>
<dbReference type="PRINTS" id="PR00035">
    <property type="entry name" value="HTHGNTR"/>
</dbReference>
<dbReference type="PROSITE" id="PS50949">
    <property type="entry name" value="HTH_GNTR"/>
    <property type="match status" value="1"/>
</dbReference>
<evidence type="ECO:0000259" key="4">
    <source>
        <dbReference type="PROSITE" id="PS50949"/>
    </source>
</evidence>
<dbReference type="SMART" id="SM00866">
    <property type="entry name" value="UTRA"/>
    <property type="match status" value="1"/>
</dbReference>
<dbReference type="InterPro" id="IPR028978">
    <property type="entry name" value="Chorismate_lyase_/UTRA_dom_sf"/>
</dbReference>
<name>A0A1F2PM45_9FIRM</name>
<comment type="caution">
    <text evidence="5">The sequence shown here is derived from an EMBL/GenBank/DDBJ whole genome shotgun (WGS) entry which is preliminary data.</text>
</comment>
<accession>A0A1F2PM45</accession>
<reference evidence="5 6" key="1">
    <citation type="submission" date="2015-09" db="EMBL/GenBank/DDBJ databases">
        <title>Genome sequence of Acetobacterium wieringae DSM 1911.</title>
        <authorList>
            <person name="Poehlein A."/>
            <person name="Bengelsdorf F.R."/>
            <person name="Schiel-Bengelsdorf B."/>
            <person name="Duerre P."/>
            <person name="Daniel R."/>
        </authorList>
    </citation>
    <scope>NUCLEOTIDE SEQUENCE [LARGE SCALE GENOMIC DNA]</scope>
    <source>
        <strain evidence="5 6">DSM 1911</strain>
    </source>
</reference>
<dbReference type="Pfam" id="PF07702">
    <property type="entry name" value="UTRA"/>
    <property type="match status" value="1"/>
</dbReference>
<dbReference type="EMBL" id="LKEU01000015">
    <property type="protein sequence ID" value="OFV71766.1"/>
    <property type="molecule type" value="Genomic_DNA"/>
</dbReference>
<dbReference type="PANTHER" id="PTHR44846">
    <property type="entry name" value="MANNOSYL-D-GLYCERATE TRANSPORT/METABOLISM SYSTEM REPRESSOR MNGR-RELATED"/>
    <property type="match status" value="1"/>
</dbReference>
<dbReference type="Pfam" id="PF00392">
    <property type="entry name" value="GntR"/>
    <property type="match status" value="1"/>
</dbReference>
<dbReference type="CDD" id="cd07377">
    <property type="entry name" value="WHTH_GntR"/>
    <property type="match status" value="1"/>
</dbReference>
<dbReference type="Gene3D" id="3.40.1410.10">
    <property type="entry name" value="Chorismate lyase-like"/>
    <property type="match status" value="1"/>
</dbReference>
<dbReference type="AlphaFoldDB" id="A0A1F2PM45"/>
<dbReference type="InterPro" id="IPR011663">
    <property type="entry name" value="UTRA"/>
</dbReference>
<evidence type="ECO:0000313" key="6">
    <source>
        <dbReference type="Proteomes" id="UP000176244"/>
    </source>
</evidence>
<dbReference type="SMART" id="SM00345">
    <property type="entry name" value="HTH_GNTR"/>
    <property type="match status" value="1"/>
</dbReference>